<dbReference type="AlphaFoldDB" id="A0A0C3KXZ7"/>
<keyword evidence="2" id="KW-1185">Reference proteome</keyword>
<proteinExistence type="predicted"/>
<evidence type="ECO:0000313" key="2">
    <source>
        <dbReference type="Proteomes" id="UP000054217"/>
    </source>
</evidence>
<reference evidence="1 2" key="1">
    <citation type="submission" date="2014-04" db="EMBL/GenBank/DDBJ databases">
        <authorList>
            <consortium name="DOE Joint Genome Institute"/>
            <person name="Kuo A."/>
            <person name="Kohler A."/>
            <person name="Costa M.D."/>
            <person name="Nagy L.G."/>
            <person name="Floudas D."/>
            <person name="Copeland A."/>
            <person name="Barry K.W."/>
            <person name="Cichocki N."/>
            <person name="Veneault-Fourrey C."/>
            <person name="LaButti K."/>
            <person name="Lindquist E.A."/>
            <person name="Lipzen A."/>
            <person name="Lundell T."/>
            <person name="Morin E."/>
            <person name="Murat C."/>
            <person name="Sun H."/>
            <person name="Tunlid A."/>
            <person name="Henrissat B."/>
            <person name="Grigoriev I.V."/>
            <person name="Hibbett D.S."/>
            <person name="Martin F."/>
            <person name="Nordberg H.P."/>
            <person name="Cantor M.N."/>
            <person name="Hua S.X."/>
        </authorList>
    </citation>
    <scope>NUCLEOTIDE SEQUENCE [LARGE SCALE GENOMIC DNA]</scope>
    <source>
        <strain evidence="1 2">Marx 270</strain>
    </source>
</reference>
<dbReference type="Proteomes" id="UP000054217">
    <property type="component" value="Unassembled WGS sequence"/>
</dbReference>
<name>A0A0C3KXZ7_PISTI</name>
<gene>
    <name evidence="1" type="ORF">M404DRAFT_992627</name>
</gene>
<dbReference type="EMBL" id="KN831945">
    <property type="protein sequence ID" value="KIO14352.1"/>
    <property type="molecule type" value="Genomic_DNA"/>
</dbReference>
<dbReference type="InParanoid" id="A0A0C3KXZ7"/>
<sequence length="56" mass="6184">MAIQKRVQWGMSCRLGPGRGMLLMAVESVISWQSRHHGNLLIAAYGVVMGQVWGCL</sequence>
<dbReference type="HOGENOM" id="CLU_3015138_0_0_1"/>
<reference evidence="2" key="2">
    <citation type="submission" date="2015-01" db="EMBL/GenBank/DDBJ databases">
        <title>Evolutionary Origins and Diversification of the Mycorrhizal Mutualists.</title>
        <authorList>
            <consortium name="DOE Joint Genome Institute"/>
            <consortium name="Mycorrhizal Genomics Consortium"/>
            <person name="Kohler A."/>
            <person name="Kuo A."/>
            <person name="Nagy L.G."/>
            <person name="Floudas D."/>
            <person name="Copeland A."/>
            <person name="Barry K.W."/>
            <person name="Cichocki N."/>
            <person name="Veneault-Fourrey C."/>
            <person name="LaButti K."/>
            <person name="Lindquist E.A."/>
            <person name="Lipzen A."/>
            <person name="Lundell T."/>
            <person name="Morin E."/>
            <person name="Murat C."/>
            <person name="Riley R."/>
            <person name="Ohm R."/>
            <person name="Sun H."/>
            <person name="Tunlid A."/>
            <person name="Henrissat B."/>
            <person name="Grigoriev I.V."/>
            <person name="Hibbett D.S."/>
            <person name="Martin F."/>
        </authorList>
    </citation>
    <scope>NUCLEOTIDE SEQUENCE [LARGE SCALE GENOMIC DNA]</scope>
    <source>
        <strain evidence="2">Marx 270</strain>
    </source>
</reference>
<evidence type="ECO:0000313" key="1">
    <source>
        <dbReference type="EMBL" id="KIO14352.1"/>
    </source>
</evidence>
<accession>A0A0C3KXZ7</accession>
<protein>
    <submittedName>
        <fullName evidence="1">Uncharacterized protein</fullName>
    </submittedName>
</protein>
<organism evidence="1 2">
    <name type="scientific">Pisolithus tinctorius Marx 270</name>
    <dbReference type="NCBI Taxonomy" id="870435"/>
    <lineage>
        <taxon>Eukaryota</taxon>
        <taxon>Fungi</taxon>
        <taxon>Dikarya</taxon>
        <taxon>Basidiomycota</taxon>
        <taxon>Agaricomycotina</taxon>
        <taxon>Agaricomycetes</taxon>
        <taxon>Agaricomycetidae</taxon>
        <taxon>Boletales</taxon>
        <taxon>Sclerodermatineae</taxon>
        <taxon>Pisolithaceae</taxon>
        <taxon>Pisolithus</taxon>
    </lineage>
</organism>